<reference evidence="8" key="1">
    <citation type="journal article" date="2023" name="G3 (Bethesda)">
        <title>Whole genome assemblies of Zophobas morio and Tenebrio molitor.</title>
        <authorList>
            <person name="Kaur S."/>
            <person name="Stinson S.A."/>
            <person name="diCenzo G.C."/>
        </authorList>
    </citation>
    <scope>NUCLEOTIDE SEQUENCE</scope>
    <source>
        <strain evidence="8">QUZm001</strain>
    </source>
</reference>
<organism evidence="8 9">
    <name type="scientific">Zophobas morio</name>
    <dbReference type="NCBI Taxonomy" id="2755281"/>
    <lineage>
        <taxon>Eukaryota</taxon>
        <taxon>Metazoa</taxon>
        <taxon>Ecdysozoa</taxon>
        <taxon>Arthropoda</taxon>
        <taxon>Hexapoda</taxon>
        <taxon>Insecta</taxon>
        <taxon>Pterygota</taxon>
        <taxon>Neoptera</taxon>
        <taxon>Endopterygota</taxon>
        <taxon>Coleoptera</taxon>
        <taxon>Polyphaga</taxon>
        <taxon>Cucujiformia</taxon>
        <taxon>Tenebrionidae</taxon>
        <taxon>Zophobas</taxon>
    </lineage>
</organism>
<evidence type="ECO:0000256" key="6">
    <source>
        <dbReference type="ARBA" id="ARBA00023136"/>
    </source>
</evidence>
<keyword evidence="3" id="KW-1003">Cell membrane</keyword>
<evidence type="ECO:0000256" key="2">
    <source>
        <dbReference type="ARBA" id="ARBA00010532"/>
    </source>
</evidence>
<dbReference type="Pfam" id="PF01130">
    <property type="entry name" value="CD36"/>
    <property type="match status" value="1"/>
</dbReference>
<evidence type="ECO:0000256" key="1">
    <source>
        <dbReference type="ARBA" id="ARBA00004236"/>
    </source>
</evidence>
<keyword evidence="5" id="KW-1133">Transmembrane helix</keyword>
<accession>A0AA38HUW5</accession>
<keyword evidence="9" id="KW-1185">Reference proteome</keyword>
<evidence type="ECO:0000256" key="5">
    <source>
        <dbReference type="ARBA" id="ARBA00022989"/>
    </source>
</evidence>
<dbReference type="AlphaFoldDB" id="A0AA38HUW5"/>
<gene>
    <name evidence="8" type="ORF">Zmor_025853</name>
</gene>
<evidence type="ECO:0000313" key="8">
    <source>
        <dbReference type="EMBL" id="KAJ3643122.1"/>
    </source>
</evidence>
<keyword evidence="6" id="KW-0472">Membrane</keyword>
<comment type="subcellular location">
    <subcellularLocation>
        <location evidence="1">Cell membrane</location>
    </subcellularLocation>
</comment>
<comment type="caution">
    <text evidence="8">The sequence shown here is derived from an EMBL/GenBank/DDBJ whole genome shotgun (WGS) entry which is preliminary data.</text>
</comment>
<evidence type="ECO:0000256" key="4">
    <source>
        <dbReference type="ARBA" id="ARBA00022692"/>
    </source>
</evidence>
<dbReference type="Proteomes" id="UP001168821">
    <property type="component" value="Unassembled WGS sequence"/>
</dbReference>
<dbReference type="EMBL" id="JALNTZ010000008">
    <property type="protein sequence ID" value="KAJ3643122.1"/>
    <property type="molecule type" value="Genomic_DNA"/>
</dbReference>
<evidence type="ECO:0000256" key="3">
    <source>
        <dbReference type="ARBA" id="ARBA00022475"/>
    </source>
</evidence>
<protein>
    <submittedName>
        <fullName evidence="8">Uncharacterized protein</fullName>
    </submittedName>
</protein>
<name>A0AA38HUW5_9CUCU</name>
<comment type="similarity">
    <text evidence="2">Belongs to the CD36 family.</text>
</comment>
<dbReference type="InterPro" id="IPR002159">
    <property type="entry name" value="CD36_fam"/>
</dbReference>
<dbReference type="GO" id="GO:0005886">
    <property type="term" value="C:plasma membrane"/>
    <property type="evidence" value="ECO:0007669"/>
    <property type="project" value="UniProtKB-SubCell"/>
</dbReference>
<evidence type="ECO:0000313" key="9">
    <source>
        <dbReference type="Proteomes" id="UP001168821"/>
    </source>
</evidence>
<keyword evidence="7" id="KW-0325">Glycoprotein</keyword>
<proteinExistence type="inferred from homology"/>
<keyword evidence="4" id="KW-0812">Transmembrane</keyword>
<evidence type="ECO:0000256" key="7">
    <source>
        <dbReference type="ARBA" id="ARBA00023180"/>
    </source>
</evidence>
<sequence>MYRPSSYIFRYQAASFILRNWNYFVKKGLFFTLKPFFRNLYMTQTAGELLFDGYPEPLIKLSRAVPLFNNFNFPNWDRFGWLYNGIRHFQLHHFSSEPF</sequence>